<evidence type="ECO:0000313" key="2">
    <source>
        <dbReference type="Proteomes" id="UP001606305"/>
    </source>
</evidence>
<reference evidence="1 2" key="1">
    <citation type="submission" date="2024-09" db="EMBL/GenBank/DDBJ databases">
        <title>Novel species of the genus Pelomonas and Roseateles isolated from streams.</title>
        <authorList>
            <person name="Lu H."/>
        </authorList>
    </citation>
    <scope>NUCLEOTIDE SEQUENCE [LARGE SCALE GENOMIC DNA]</scope>
    <source>
        <strain evidence="1 2">BYS96W</strain>
    </source>
</reference>
<accession>A0ABW7G769</accession>
<evidence type="ECO:0000313" key="1">
    <source>
        <dbReference type="EMBL" id="MFG6457756.1"/>
    </source>
</evidence>
<dbReference type="Proteomes" id="UP001606305">
    <property type="component" value="Unassembled WGS sequence"/>
</dbReference>
<protein>
    <recommendedName>
        <fullName evidence="3">CHAT domain-containing protein</fullName>
    </recommendedName>
</protein>
<dbReference type="RefSeq" id="WP_394488612.1">
    <property type="nucleotide sequence ID" value="NZ_JBIGIA010000009.1"/>
</dbReference>
<dbReference type="EMBL" id="JBIGIA010000009">
    <property type="protein sequence ID" value="MFG6457756.1"/>
    <property type="molecule type" value="Genomic_DNA"/>
</dbReference>
<evidence type="ECO:0008006" key="3">
    <source>
        <dbReference type="Google" id="ProtNLM"/>
    </source>
</evidence>
<organism evidence="1 2">
    <name type="scientific">Pelomonas nitida</name>
    <dbReference type="NCBI Taxonomy" id="3299027"/>
    <lineage>
        <taxon>Bacteria</taxon>
        <taxon>Pseudomonadati</taxon>
        <taxon>Pseudomonadota</taxon>
        <taxon>Betaproteobacteria</taxon>
        <taxon>Burkholderiales</taxon>
        <taxon>Sphaerotilaceae</taxon>
        <taxon>Roseateles</taxon>
    </lineage>
</organism>
<gene>
    <name evidence="1" type="ORF">ACG00X_13020</name>
</gene>
<comment type="caution">
    <text evidence="1">The sequence shown here is derived from an EMBL/GenBank/DDBJ whole genome shotgun (WGS) entry which is preliminary data.</text>
</comment>
<name>A0ABW7G769_9BURK</name>
<sequence length="294" mass="32884">MTNLTPLQVSELVIVESLEHDEVKTGAELAAYVSSLECAQDRGLKVRLIECSYASEFVDLIEALAEEASMRQSHPILHVECHGSADGGLQFANGSELTWDRFGEGLRRLNAATGINLIASVSACHGAHLLSAMPPTLPAPCLMMVGPIRAMNSAELMAGFRLFYRNLFDSGDASYAAATLLRSTHPEIAWDAVHAEQWFDQVVAIYIENECTPKAVKRRTLALFQQGQREGLRLSMAELKRLLVQTHRQDLDGKFFDRFFMLDEYPHNAERFRNARNQLTARIAELRSKNRHAL</sequence>
<keyword evidence="2" id="KW-1185">Reference proteome</keyword>
<proteinExistence type="predicted"/>